<dbReference type="InterPro" id="IPR025906">
    <property type="entry name" value="YjfB_motility"/>
</dbReference>
<organism evidence="1 2">
    <name type="scientific">Thauera chlorobenzoica</name>
    <dbReference type="NCBI Taxonomy" id="96773"/>
    <lineage>
        <taxon>Bacteria</taxon>
        <taxon>Pseudomonadati</taxon>
        <taxon>Pseudomonadota</taxon>
        <taxon>Betaproteobacteria</taxon>
        <taxon>Rhodocyclales</taxon>
        <taxon>Zoogloeaceae</taxon>
        <taxon>Thauera</taxon>
    </lineage>
</organism>
<proteinExistence type="predicted"/>
<dbReference type="EMBL" id="CP018839">
    <property type="protein sequence ID" value="APR03095.1"/>
    <property type="molecule type" value="Genomic_DNA"/>
</dbReference>
<evidence type="ECO:0000313" key="2">
    <source>
        <dbReference type="Proteomes" id="UP000185739"/>
    </source>
</evidence>
<evidence type="ECO:0000313" key="1">
    <source>
        <dbReference type="EMBL" id="APR03095.1"/>
    </source>
</evidence>
<dbReference type="RefSeq" id="WP_075146762.1">
    <property type="nucleotide sequence ID" value="NZ_CP018839.1"/>
</dbReference>
<keyword evidence="2" id="KW-1185">Reference proteome</keyword>
<dbReference type="STRING" id="96773.Tchl_0222"/>
<protein>
    <submittedName>
        <fullName evidence="1">Uncharacterized protein</fullName>
    </submittedName>
</protein>
<dbReference type="Pfam" id="PF14070">
    <property type="entry name" value="YjfB_motility"/>
    <property type="match status" value="1"/>
</dbReference>
<dbReference type="KEGG" id="tcl:Tchl_0222"/>
<reference evidence="1 2" key="1">
    <citation type="submission" date="2016-12" db="EMBL/GenBank/DDBJ databases">
        <title>Complete genome sequence of Thauera chlorobenzoica, a Betaproteobacterium degrading haloaromatics anaerobically to CO2 and halides.</title>
        <authorList>
            <person name="Goris T."/>
            <person name="Mergelsberg M."/>
            <person name="Boll M."/>
        </authorList>
    </citation>
    <scope>NUCLEOTIDE SEQUENCE [LARGE SCALE GENOMIC DNA]</scope>
    <source>
        <strain evidence="1 2">3CB1</strain>
    </source>
</reference>
<sequence length="67" mass="7002">MDVAVSSLVNVAVQMQQANVEHEKQATILKKALDAQSSATLQLLQAVAPPPALATEGVQGTQINTYA</sequence>
<dbReference type="Proteomes" id="UP000185739">
    <property type="component" value="Chromosome"/>
</dbReference>
<gene>
    <name evidence="1" type="ORF">Tchl_0222</name>
</gene>
<dbReference type="AlphaFoldDB" id="A0A1H5YYZ9"/>
<name>A0A1H5YYZ9_9RHOO</name>
<accession>A0A1H5YYZ9</accession>